<comment type="caution">
    <text evidence="5">The sequence shown here is derived from an EMBL/GenBank/DDBJ whole genome shotgun (WGS) entry which is preliminary data.</text>
</comment>
<organism evidence="5 6">
    <name type="scientific">Malus domestica</name>
    <name type="common">Apple</name>
    <name type="synonym">Pyrus malus</name>
    <dbReference type="NCBI Taxonomy" id="3750"/>
    <lineage>
        <taxon>Eukaryota</taxon>
        <taxon>Viridiplantae</taxon>
        <taxon>Streptophyta</taxon>
        <taxon>Embryophyta</taxon>
        <taxon>Tracheophyta</taxon>
        <taxon>Spermatophyta</taxon>
        <taxon>Magnoliopsida</taxon>
        <taxon>eudicotyledons</taxon>
        <taxon>Gunneridae</taxon>
        <taxon>Pentapetalae</taxon>
        <taxon>rosids</taxon>
        <taxon>fabids</taxon>
        <taxon>Rosales</taxon>
        <taxon>Rosaceae</taxon>
        <taxon>Amygdaloideae</taxon>
        <taxon>Maleae</taxon>
        <taxon>Malus</taxon>
    </lineage>
</organism>
<comment type="catalytic activity">
    <reaction evidence="4">
        <text>Hydrolysis of (1-&gt;4)-alpha-D-glucosidic linkages in polysaccharides so as to remove successive maltose units from the non-reducing ends of the chains.</text>
        <dbReference type="EC" id="3.2.1.2"/>
    </reaction>
</comment>
<sequence>MSTLAYLKPFEAAESPPPTAMAAQFVFVQYSSEIPPSLFTLSDSLHLYSSRPRVVILDASMINHRLVFLGNLVRRNASMLQRIMGIKSEIEVGLGPCGELQYPYPERHGWKYLGIGEFQCYDRYLMKNLTQAAKARGHSFWARVPDTAGSYNSQPHETGFFRDGGDYDSYYGSFFLNWYSCVLIDHGDRVYES</sequence>
<keyword evidence="6" id="KW-1185">Reference proteome</keyword>
<dbReference type="GO" id="GO:0016161">
    <property type="term" value="F:beta-amylase activity"/>
    <property type="evidence" value="ECO:0007669"/>
    <property type="project" value="UniProtKB-EC"/>
</dbReference>
<keyword evidence="2 4" id="KW-0119">Carbohydrate metabolism</keyword>
<dbReference type="EMBL" id="RDQH01000333">
    <property type="protein sequence ID" value="RXH93725.1"/>
    <property type="molecule type" value="Genomic_DNA"/>
</dbReference>
<keyword evidence="4" id="KW-0326">Glycosidase</keyword>
<gene>
    <name evidence="5" type="ORF">DVH24_014301</name>
</gene>
<dbReference type="InterPro" id="IPR017853">
    <property type="entry name" value="GH"/>
</dbReference>
<dbReference type="Pfam" id="PF01373">
    <property type="entry name" value="Glyco_hydro_14"/>
    <property type="match status" value="1"/>
</dbReference>
<evidence type="ECO:0000256" key="2">
    <source>
        <dbReference type="ARBA" id="ARBA00023277"/>
    </source>
</evidence>
<dbReference type="EC" id="3.2.1.2" evidence="4"/>
<dbReference type="AlphaFoldDB" id="A0A498JFV1"/>
<dbReference type="STRING" id="3750.A0A498JFV1"/>
<dbReference type="Proteomes" id="UP000290289">
    <property type="component" value="Chromosome 7"/>
</dbReference>
<accession>A0A498JFV1</accession>
<evidence type="ECO:0000313" key="5">
    <source>
        <dbReference type="EMBL" id="RXH93725.1"/>
    </source>
</evidence>
<dbReference type="GO" id="GO:0000272">
    <property type="term" value="P:polysaccharide catabolic process"/>
    <property type="evidence" value="ECO:0007669"/>
    <property type="project" value="UniProtKB-KW"/>
</dbReference>
<evidence type="ECO:0000256" key="4">
    <source>
        <dbReference type="RuleBase" id="RU000509"/>
    </source>
</evidence>
<keyword evidence="3 4" id="KW-0624">Polysaccharide degradation</keyword>
<dbReference type="Gene3D" id="3.20.20.80">
    <property type="entry name" value="Glycosidases"/>
    <property type="match status" value="1"/>
</dbReference>
<protein>
    <recommendedName>
        <fullName evidence="4">Beta-amylase</fullName>
        <ecNumber evidence="4">3.2.1.2</ecNumber>
    </recommendedName>
</protein>
<name>A0A498JFV1_MALDO</name>
<evidence type="ECO:0000313" key="6">
    <source>
        <dbReference type="Proteomes" id="UP000290289"/>
    </source>
</evidence>
<reference evidence="5 6" key="1">
    <citation type="submission" date="2018-10" db="EMBL/GenBank/DDBJ databases">
        <title>A high-quality apple genome assembly.</title>
        <authorList>
            <person name="Hu J."/>
        </authorList>
    </citation>
    <scope>NUCLEOTIDE SEQUENCE [LARGE SCALE GENOMIC DNA]</scope>
    <source>
        <strain evidence="6">cv. HFTH1</strain>
        <tissue evidence="5">Young leaf</tissue>
    </source>
</reference>
<keyword evidence="4" id="KW-0378">Hydrolase</keyword>
<comment type="similarity">
    <text evidence="1 4">Belongs to the glycosyl hydrolase 14 family.</text>
</comment>
<dbReference type="PANTHER" id="PTHR31352:SF59">
    <property type="entry name" value="BETA-AMYLASE"/>
    <property type="match status" value="1"/>
</dbReference>
<dbReference type="InterPro" id="IPR001554">
    <property type="entry name" value="Glyco_hydro_14"/>
</dbReference>
<proteinExistence type="inferred from homology"/>
<evidence type="ECO:0000256" key="1">
    <source>
        <dbReference type="ARBA" id="ARBA00005652"/>
    </source>
</evidence>
<dbReference type="SUPFAM" id="SSF51445">
    <property type="entry name" value="(Trans)glycosidases"/>
    <property type="match status" value="1"/>
</dbReference>
<evidence type="ECO:0000256" key="3">
    <source>
        <dbReference type="ARBA" id="ARBA00023326"/>
    </source>
</evidence>
<dbReference type="PANTHER" id="PTHR31352">
    <property type="entry name" value="BETA-AMYLASE 1, CHLOROPLASTIC"/>
    <property type="match status" value="1"/>
</dbReference>